<gene>
    <name evidence="5" type="primary">LOC136091507</name>
</gene>
<keyword evidence="4" id="KW-1185">Reference proteome</keyword>
<dbReference type="PANTHER" id="PTHR40446">
    <property type="entry name" value="N-ACETYLGLUCOSAMINE-1-PHOSPHODIESTER ALPHA-N-ACETYLGLUCOSAMINIDASE"/>
    <property type="match status" value="1"/>
</dbReference>
<evidence type="ECO:0000313" key="4">
    <source>
        <dbReference type="Proteomes" id="UP001652625"/>
    </source>
</evidence>
<proteinExistence type="predicted"/>
<keyword evidence="1" id="KW-1133">Transmembrane helix</keyword>
<keyword evidence="2" id="KW-0732">Signal</keyword>
<feature type="domain" description="Phosphodiester glycosidase" evidence="3">
    <location>
        <begin position="136"/>
        <end position="316"/>
    </location>
</feature>
<protein>
    <submittedName>
        <fullName evidence="5">N-acetylglucosamine-1-phosphodiester alpha-N-acetylglucosaminidase-like</fullName>
    </submittedName>
</protein>
<evidence type="ECO:0000256" key="2">
    <source>
        <dbReference type="SAM" id="SignalP"/>
    </source>
</evidence>
<accession>A0ABM4DL09</accession>
<name>A0ABM4DL09_HYDVU</name>
<dbReference type="PANTHER" id="PTHR40446:SF2">
    <property type="entry name" value="N-ACETYLGLUCOSAMINE-1-PHOSPHODIESTER ALPHA-N-ACETYLGLUCOSAMINIDASE"/>
    <property type="match status" value="1"/>
</dbReference>
<dbReference type="RefSeq" id="XP_065675214.1">
    <property type="nucleotide sequence ID" value="XM_065819142.1"/>
</dbReference>
<dbReference type="InterPro" id="IPR018711">
    <property type="entry name" value="NAGPA"/>
</dbReference>
<dbReference type="GeneID" id="136091507"/>
<organism evidence="4 5">
    <name type="scientific">Hydra vulgaris</name>
    <name type="common">Hydra</name>
    <name type="synonym">Hydra attenuata</name>
    <dbReference type="NCBI Taxonomy" id="6087"/>
    <lineage>
        <taxon>Eukaryota</taxon>
        <taxon>Metazoa</taxon>
        <taxon>Cnidaria</taxon>
        <taxon>Hydrozoa</taxon>
        <taxon>Hydroidolina</taxon>
        <taxon>Anthoathecata</taxon>
        <taxon>Aplanulata</taxon>
        <taxon>Hydridae</taxon>
        <taxon>Hydra</taxon>
    </lineage>
</organism>
<evidence type="ECO:0000256" key="1">
    <source>
        <dbReference type="SAM" id="Phobius"/>
    </source>
</evidence>
<dbReference type="Proteomes" id="UP001652625">
    <property type="component" value="Chromosome 15"/>
</dbReference>
<feature type="transmembrane region" description="Helical" evidence="1">
    <location>
        <begin position="364"/>
        <end position="384"/>
    </location>
</feature>
<feature type="signal peptide" evidence="2">
    <location>
        <begin position="1"/>
        <end position="32"/>
    </location>
</feature>
<keyword evidence="1" id="KW-0812">Transmembrane</keyword>
<keyword evidence="1" id="KW-0472">Membrane</keyword>
<evidence type="ECO:0000259" key="3">
    <source>
        <dbReference type="Pfam" id="PF09992"/>
    </source>
</evidence>
<reference evidence="5" key="1">
    <citation type="submission" date="2025-08" db="UniProtKB">
        <authorList>
            <consortium name="RefSeq"/>
        </authorList>
    </citation>
    <scope>IDENTIFICATION</scope>
</reference>
<sequence length="424" mass="47192">MIKGNNKKKKKRLMLIMSKINFVLLIMSCVSSESISDDLVPYMNGGHLDQMRNHRYVRDCLKTQYGELTYESIKPIEIDSTFITNSIAYETDHLQFGHRTVIKNPLKMLSVLEPLKSGGCKTNSLAYVHESAKQQNCRIAINAGFFNPFETNKDYGKCYGNIISNGNLVQDNGGIQNANFGIRSDGTLVIGYLPEKEVIDKKNPFLQLLSGVGWILRNGLSYLNESEKAECRESETTGTLDNFFHVKSARTMIGYDAKGHVHIVQFDGKTRKSGINLYEAVEYLKKIGLINAINFDGGGSATYVQDSIIVNYPSNECAMNGAPSFQQFNICPKPVSTIICVHDEQIAESYDASTSMSHCCNRNYVLVVVLSSVIAVCLLAMVFISNSSSVYNRRVKDLFGGQKDALKSLLESNEYSTDGDSEKE</sequence>
<feature type="chain" id="PRO_5046220472" evidence="2">
    <location>
        <begin position="33"/>
        <end position="424"/>
    </location>
</feature>
<evidence type="ECO:0000313" key="5">
    <source>
        <dbReference type="RefSeq" id="XP_065675214.1"/>
    </source>
</evidence>
<dbReference type="Pfam" id="PF09992">
    <property type="entry name" value="NAGPA"/>
    <property type="match status" value="1"/>
</dbReference>